<dbReference type="EC" id="1.-.-.-" evidence="5"/>
<dbReference type="InterPro" id="IPR036291">
    <property type="entry name" value="NAD(P)-bd_dom_sf"/>
</dbReference>
<evidence type="ECO:0000313" key="6">
    <source>
        <dbReference type="Proteomes" id="UP001312865"/>
    </source>
</evidence>
<protein>
    <submittedName>
        <fullName evidence="5">SDR family oxidoreductase</fullName>
        <ecNumber evidence="5">1.-.-.-</ecNumber>
    </submittedName>
</protein>
<comment type="similarity">
    <text evidence="1 3">Belongs to the short-chain dehydrogenases/reductases (SDR) family.</text>
</comment>
<evidence type="ECO:0000256" key="3">
    <source>
        <dbReference type="RuleBase" id="RU000363"/>
    </source>
</evidence>
<dbReference type="PANTHER" id="PTHR42901">
    <property type="entry name" value="ALCOHOL DEHYDROGENASE"/>
    <property type="match status" value="1"/>
</dbReference>
<dbReference type="GO" id="GO:0016491">
    <property type="term" value="F:oxidoreductase activity"/>
    <property type="evidence" value="ECO:0007669"/>
    <property type="project" value="UniProtKB-KW"/>
</dbReference>
<name>A0ABU8HJS7_9BACI</name>
<dbReference type="PIRSF" id="PIRSF000126">
    <property type="entry name" value="11-beta-HSD1"/>
    <property type="match status" value="1"/>
</dbReference>
<dbReference type="Proteomes" id="UP001312865">
    <property type="component" value="Unassembled WGS sequence"/>
</dbReference>
<dbReference type="Gene3D" id="3.40.50.720">
    <property type="entry name" value="NAD(P)-binding Rossmann-like Domain"/>
    <property type="match status" value="1"/>
</dbReference>
<accession>A0ABU8HJS7</accession>
<dbReference type="CDD" id="cd05233">
    <property type="entry name" value="SDR_c"/>
    <property type="match status" value="1"/>
</dbReference>
<dbReference type="InterPro" id="IPR002347">
    <property type="entry name" value="SDR_fam"/>
</dbReference>
<dbReference type="PRINTS" id="PR00081">
    <property type="entry name" value="GDHRDH"/>
</dbReference>
<dbReference type="Pfam" id="PF00106">
    <property type="entry name" value="adh_short"/>
    <property type="match status" value="1"/>
</dbReference>
<dbReference type="InterPro" id="IPR020904">
    <property type="entry name" value="Sc_DH/Rdtase_CS"/>
</dbReference>
<feature type="domain" description="Ketoreductase" evidence="4">
    <location>
        <begin position="4"/>
        <end position="188"/>
    </location>
</feature>
<dbReference type="SUPFAM" id="SSF51735">
    <property type="entry name" value="NAD(P)-binding Rossmann-fold domains"/>
    <property type="match status" value="1"/>
</dbReference>
<dbReference type="SMART" id="SM00822">
    <property type="entry name" value="PKS_KR"/>
    <property type="match status" value="1"/>
</dbReference>
<organism evidence="5 6">
    <name type="scientific">Bacillus spongiae</name>
    <dbReference type="NCBI Taxonomy" id="2683610"/>
    <lineage>
        <taxon>Bacteria</taxon>
        <taxon>Bacillati</taxon>
        <taxon>Bacillota</taxon>
        <taxon>Bacilli</taxon>
        <taxon>Bacillales</taxon>
        <taxon>Bacillaceae</taxon>
        <taxon>Bacillus</taxon>
    </lineage>
</organism>
<dbReference type="InterPro" id="IPR057326">
    <property type="entry name" value="KR_dom"/>
</dbReference>
<evidence type="ECO:0000259" key="4">
    <source>
        <dbReference type="SMART" id="SM00822"/>
    </source>
</evidence>
<gene>
    <name evidence="5" type="ORF">WAK64_21825</name>
</gene>
<keyword evidence="6" id="KW-1185">Reference proteome</keyword>
<dbReference type="PANTHER" id="PTHR42901:SF1">
    <property type="entry name" value="ALCOHOL DEHYDROGENASE"/>
    <property type="match status" value="1"/>
</dbReference>
<dbReference type="PROSITE" id="PS00061">
    <property type="entry name" value="ADH_SHORT"/>
    <property type="match status" value="1"/>
</dbReference>
<evidence type="ECO:0000256" key="1">
    <source>
        <dbReference type="ARBA" id="ARBA00006484"/>
    </source>
</evidence>
<dbReference type="PRINTS" id="PR00080">
    <property type="entry name" value="SDRFAMILY"/>
</dbReference>
<dbReference type="EMBL" id="JBBAXC010000033">
    <property type="protein sequence ID" value="MEI5909639.1"/>
    <property type="molecule type" value="Genomic_DNA"/>
</dbReference>
<evidence type="ECO:0000256" key="2">
    <source>
        <dbReference type="ARBA" id="ARBA00023002"/>
    </source>
</evidence>
<sequence length="261" mass="28206">MDKKFILITGASGGIGYELAHLFAKDRHNLLLVARNEQKLTELANTLASTYSIEAKVLPKDLTNPQAPQEIFDYCQSEGMTIDGLVNNAGFGNFGLFAETDLVKEMEMVQVNITALTYLTKLFLPKMVERKSGKIMNVASTAAFQPGPYLANYSATKAYVLSLTEAIANEVKGTGVSVSALCPGPTETGFQSAANMDNSKNFEAGKVMDVKSVAKAGYNGLMNGKTTIIPGKMNFIMATSVRFGPRKLIPSIVRKMVEPKS</sequence>
<proteinExistence type="inferred from homology"/>
<dbReference type="RefSeq" id="WP_336589081.1">
    <property type="nucleotide sequence ID" value="NZ_JBBAXC010000033.1"/>
</dbReference>
<keyword evidence="2 5" id="KW-0560">Oxidoreductase</keyword>
<comment type="caution">
    <text evidence="5">The sequence shown here is derived from an EMBL/GenBank/DDBJ whole genome shotgun (WGS) entry which is preliminary data.</text>
</comment>
<reference evidence="5 6" key="1">
    <citation type="journal article" date="2018" name="J. Microbiol.">
        <title>Bacillus spongiae sp. nov., isolated from sponge of Jeju Island.</title>
        <authorList>
            <person name="Lee G.E."/>
            <person name="Im W.T."/>
            <person name="Park J.S."/>
        </authorList>
    </citation>
    <scope>NUCLEOTIDE SEQUENCE [LARGE SCALE GENOMIC DNA]</scope>
    <source>
        <strain evidence="5 6">135PIL107-10</strain>
    </source>
</reference>
<evidence type="ECO:0000313" key="5">
    <source>
        <dbReference type="EMBL" id="MEI5909639.1"/>
    </source>
</evidence>